<dbReference type="GO" id="GO:0016740">
    <property type="term" value="F:transferase activity"/>
    <property type="evidence" value="ECO:0007669"/>
    <property type="project" value="UniProtKB-KW"/>
</dbReference>
<dbReference type="InterPro" id="IPR036568">
    <property type="entry name" value="GGCT-like_sf"/>
</dbReference>
<feature type="domain" description="Gamma-glutamylcyclotransferase AIG2-like" evidence="4">
    <location>
        <begin position="6"/>
        <end position="123"/>
    </location>
</feature>
<dbReference type="EMBL" id="HBIN01012201">
    <property type="protein sequence ID" value="CAE0438944.1"/>
    <property type="molecule type" value="Transcribed_RNA"/>
</dbReference>
<dbReference type="InterPro" id="IPR045038">
    <property type="entry name" value="AIG2-like"/>
</dbReference>
<evidence type="ECO:0000256" key="1">
    <source>
        <dbReference type="ARBA" id="ARBA00008861"/>
    </source>
</evidence>
<comment type="similarity">
    <text evidence="1">Belongs to the gamma-glutamylcyclotransferase family.</text>
</comment>
<keyword evidence="2" id="KW-0808">Transferase</keyword>
<dbReference type="InterPro" id="IPR009288">
    <property type="entry name" value="AIG2-like_dom"/>
</dbReference>
<name>A0A7S3LRM1_9STRA</name>
<dbReference type="CDD" id="cd06661">
    <property type="entry name" value="GGCT_like"/>
    <property type="match status" value="1"/>
</dbReference>
<dbReference type="PANTHER" id="PTHR31544">
    <property type="entry name" value="AIG2-LIKE PROTEIN D"/>
    <property type="match status" value="1"/>
</dbReference>
<evidence type="ECO:0000256" key="3">
    <source>
        <dbReference type="ARBA" id="ARBA00030602"/>
    </source>
</evidence>
<proteinExistence type="inferred from homology"/>
<accession>A0A7S3LRM1</accession>
<dbReference type="Pfam" id="PF06094">
    <property type="entry name" value="GGACT"/>
    <property type="match status" value="1"/>
</dbReference>
<evidence type="ECO:0000256" key="2">
    <source>
        <dbReference type="ARBA" id="ARBA00022679"/>
    </source>
</evidence>
<reference evidence="5" key="1">
    <citation type="submission" date="2021-01" db="EMBL/GenBank/DDBJ databases">
        <authorList>
            <person name="Corre E."/>
            <person name="Pelletier E."/>
            <person name="Niang G."/>
            <person name="Scheremetjew M."/>
            <person name="Finn R."/>
            <person name="Kale V."/>
            <person name="Holt S."/>
            <person name="Cochrane G."/>
            <person name="Meng A."/>
            <person name="Brown T."/>
            <person name="Cohen L."/>
        </authorList>
    </citation>
    <scope>NUCLEOTIDE SEQUENCE</scope>
    <source>
        <strain evidence="5">GSBS06</strain>
    </source>
</reference>
<dbReference type="InterPro" id="IPR013024">
    <property type="entry name" value="GGCT-like"/>
</dbReference>
<sequence length="156" mass="18411">MALSKVFVYGSLMCPDVLKVLLERVPFYSKAYVKGFQRLCVKNESFPACRPKVDEVSSTVEGFLLQEINEKELEIFDAFEDKEYTRQVVEVNVTTQNAETKADIAYMYVWNEEAKYTLEGPWSFEQHYLPKKKEFLKMCQEFINEYKAFTLYETEK</sequence>
<evidence type="ECO:0000259" key="4">
    <source>
        <dbReference type="Pfam" id="PF06094"/>
    </source>
</evidence>
<dbReference type="AlphaFoldDB" id="A0A7S3LRM1"/>
<protein>
    <recommendedName>
        <fullName evidence="3">Putative gamma-glutamylcyclotransferase</fullName>
    </recommendedName>
</protein>
<evidence type="ECO:0000313" key="5">
    <source>
        <dbReference type="EMBL" id="CAE0438944.1"/>
    </source>
</evidence>
<dbReference type="PANTHER" id="PTHR31544:SF2">
    <property type="entry name" value="AIG2-LIKE PROTEIN D"/>
    <property type="match status" value="1"/>
</dbReference>
<gene>
    <name evidence="5" type="ORF">ASTO00021_LOCUS9168</name>
</gene>
<dbReference type="SUPFAM" id="SSF110857">
    <property type="entry name" value="Gamma-glutamyl cyclotransferase-like"/>
    <property type="match status" value="1"/>
</dbReference>
<organism evidence="5">
    <name type="scientific">Aplanochytrium stocchinoi</name>
    <dbReference type="NCBI Taxonomy" id="215587"/>
    <lineage>
        <taxon>Eukaryota</taxon>
        <taxon>Sar</taxon>
        <taxon>Stramenopiles</taxon>
        <taxon>Bigyra</taxon>
        <taxon>Labyrinthulomycetes</taxon>
        <taxon>Thraustochytrida</taxon>
        <taxon>Thraustochytriidae</taxon>
        <taxon>Aplanochytrium</taxon>
    </lineage>
</organism>
<dbReference type="Gene3D" id="3.10.490.10">
    <property type="entry name" value="Gamma-glutamyl cyclotransferase-like"/>
    <property type="match status" value="1"/>
</dbReference>